<geneLocation type="plasmid" evidence="1 2">
    <name>pBFI_2</name>
</geneLocation>
<evidence type="ECO:0000313" key="2">
    <source>
        <dbReference type="Proteomes" id="UP000031861"/>
    </source>
</evidence>
<accession>A0AAN0SQI6</accession>
<proteinExistence type="predicted"/>
<reference evidence="1 2" key="1">
    <citation type="journal article" date="2015" name="Genome Announc.">
        <title>Complete genome sequences for 35 biothreat assay-relevant bacillus species.</title>
        <authorList>
            <person name="Johnson S.L."/>
            <person name="Daligault H.E."/>
            <person name="Davenport K.W."/>
            <person name="Jaissle J."/>
            <person name="Frey K.G."/>
            <person name="Ladner J.T."/>
            <person name="Broomall S.M."/>
            <person name="Bishop-Lilly K.A."/>
            <person name="Bruce D.C."/>
            <person name="Gibbons H.S."/>
            <person name="Coyne S.R."/>
            <person name="Lo C.C."/>
            <person name="Meincke L."/>
            <person name="Munk A.C."/>
            <person name="Koroleva G.I."/>
            <person name="Rosenzweig C.N."/>
            <person name="Palacios G.F."/>
            <person name="Redden C.L."/>
            <person name="Minogue T.D."/>
            <person name="Chain P.S."/>
        </authorList>
    </citation>
    <scope>NUCLEOTIDE SEQUENCE [LARGE SCALE GENOMIC DNA]</scope>
    <source>
        <strain evidence="1 2">03BB108</strain>
    </source>
</reference>
<gene>
    <name evidence="1" type="ORF">AK40_5940</name>
</gene>
<keyword evidence="1" id="KW-0614">Plasmid</keyword>
<protein>
    <submittedName>
        <fullName evidence="1">Uncharacterized protein</fullName>
    </submittedName>
</protein>
<evidence type="ECO:0000313" key="1">
    <source>
        <dbReference type="EMBL" id="AJI08403.1"/>
    </source>
</evidence>
<dbReference type="EMBL" id="CP009636">
    <property type="protein sequence ID" value="AJI08403.1"/>
    <property type="molecule type" value="Genomic_DNA"/>
</dbReference>
<dbReference type="AlphaFoldDB" id="A0AAN0SQI6"/>
<name>A0AAN0SQI6_BACCE</name>
<dbReference type="Proteomes" id="UP000031861">
    <property type="component" value="Plasmid pBFI_2"/>
</dbReference>
<sequence length="47" mass="5983">MHISNYKSYLWCKSNCYLELLWDYFIKIKHEEVLTFNFYKDNLVHEY</sequence>
<organism evidence="1 2">
    <name type="scientific">Bacillus cereus 03BB108</name>
    <dbReference type="NCBI Taxonomy" id="451709"/>
    <lineage>
        <taxon>Bacteria</taxon>
        <taxon>Bacillati</taxon>
        <taxon>Bacillota</taxon>
        <taxon>Bacilli</taxon>
        <taxon>Bacillales</taxon>
        <taxon>Bacillaceae</taxon>
        <taxon>Bacillus</taxon>
        <taxon>Bacillus cereus group</taxon>
    </lineage>
</organism>